<dbReference type="PANTHER" id="PTHR37534">
    <property type="entry name" value="TRANSCRIPTIONAL ACTIVATOR PROTEIN UGA3"/>
    <property type="match status" value="1"/>
</dbReference>
<evidence type="ECO:0000313" key="3">
    <source>
        <dbReference type="EMBL" id="KAK2599063.1"/>
    </source>
</evidence>
<keyword evidence="4" id="KW-1185">Reference proteome</keyword>
<accession>A0AAJ0CPC8</accession>
<dbReference type="AlphaFoldDB" id="A0AAJ0CPC8"/>
<dbReference type="PANTHER" id="PTHR37534:SF46">
    <property type="entry name" value="ZN(II)2CYS6 TRANSCRIPTION FACTOR (EUROFUNG)"/>
    <property type="match status" value="1"/>
</dbReference>
<evidence type="ECO:0000313" key="4">
    <source>
        <dbReference type="Proteomes" id="UP001251528"/>
    </source>
</evidence>
<organism evidence="3 4">
    <name type="scientific">Conoideocrella luteorostrata</name>
    <dbReference type="NCBI Taxonomy" id="1105319"/>
    <lineage>
        <taxon>Eukaryota</taxon>
        <taxon>Fungi</taxon>
        <taxon>Dikarya</taxon>
        <taxon>Ascomycota</taxon>
        <taxon>Pezizomycotina</taxon>
        <taxon>Sordariomycetes</taxon>
        <taxon>Hypocreomycetidae</taxon>
        <taxon>Hypocreales</taxon>
        <taxon>Clavicipitaceae</taxon>
        <taxon>Conoideocrella</taxon>
    </lineage>
</organism>
<comment type="caution">
    <text evidence="3">The sequence shown here is derived from an EMBL/GenBank/DDBJ whole genome shotgun (WGS) entry which is preliminary data.</text>
</comment>
<gene>
    <name evidence="3" type="ORF">QQS21_005469</name>
</gene>
<comment type="subcellular location">
    <subcellularLocation>
        <location evidence="1">Nucleus</location>
    </subcellularLocation>
</comment>
<protein>
    <submittedName>
        <fullName evidence="3">Uncharacterized protein</fullName>
    </submittedName>
</protein>
<dbReference type="InterPro" id="IPR021858">
    <property type="entry name" value="Fun_TF"/>
</dbReference>
<dbReference type="GO" id="GO:0005634">
    <property type="term" value="C:nucleus"/>
    <property type="evidence" value="ECO:0007669"/>
    <property type="project" value="UniProtKB-SubCell"/>
</dbReference>
<evidence type="ECO:0000256" key="1">
    <source>
        <dbReference type="ARBA" id="ARBA00004123"/>
    </source>
</evidence>
<evidence type="ECO:0000256" key="2">
    <source>
        <dbReference type="ARBA" id="ARBA00023242"/>
    </source>
</evidence>
<proteinExistence type="predicted"/>
<sequence>MHKGVGVLSAIQSLAGAYIYDYRPLEAIRTRVTPRFRVAEKRLATLLNDPFTRQDEAKASEFITIAVILSMQDIVLTERRRKNPHTPRWLECFLCCEQFLEAIDDGSRFWKPSIVSMSSLRISQTVIVGCGIILAQLMSPLPDPKEFNFQKEASRFGWLLYGTKDNMHQVHGGCGFSRKVLHILSQITFCAARLEQHKESPVMPITADCLHKKLLGIRQWSPKTEDWTETMGWESAKASPPVISWVREQSEGYIICENPIMTDVTAEAWRIAAILYLMCRLLRLPRNHEEVVSHVDDLARCIMIMPTSGPQFTAEAPLFPVFLLGILATNSGHRAVSRNWFDQVVQTPSVPPLYKTLKNIWSWIDDEIPLQAQADLVTEPSIHLRSQ</sequence>
<dbReference type="Proteomes" id="UP001251528">
    <property type="component" value="Unassembled WGS sequence"/>
</dbReference>
<keyword evidence="2" id="KW-0539">Nucleus</keyword>
<dbReference type="EMBL" id="JASWJB010000091">
    <property type="protein sequence ID" value="KAK2599063.1"/>
    <property type="molecule type" value="Genomic_DNA"/>
</dbReference>
<dbReference type="Pfam" id="PF11951">
    <property type="entry name" value="Fungal_trans_2"/>
    <property type="match status" value="1"/>
</dbReference>
<reference evidence="3" key="1">
    <citation type="submission" date="2023-06" db="EMBL/GenBank/DDBJ databases">
        <title>Conoideocrella luteorostrata (Hypocreales: Clavicipitaceae), a potential biocontrol fungus for elongate hemlock scale in United States Christmas tree production areas.</title>
        <authorList>
            <person name="Barrett H."/>
            <person name="Lovett B."/>
            <person name="Macias A.M."/>
            <person name="Stajich J.E."/>
            <person name="Kasson M.T."/>
        </authorList>
    </citation>
    <scope>NUCLEOTIDE SEQUENCE</scope>
    <source>
        <strain evidence="3">ARSEF 14590</strain>
    </source>
</reference>
<name>A0AAJ0CPC8_9HYPO</name>